<sequence>MLSSSYHGKIKPEFFDKVTEQFRRYKEHKQLFDRRIIENNRWFKSRYQSEQTGEMPSPTTPYLFNAIANKHADAMDNYPAPNILERQEEDREIAETFTRILPVQLDHCNFRNTYSRAWWYKLKNGAACYGVFYNPALRNGLGEIDIRKIDLLNLFWEPGITDIQDSRFLFLTALADKEELKQQYPAYADQLTGDTPLEIQTYDDMQNTVGTDQLQDKVLVIDCYYKKQRGNIQTVELMKFCGSTILQASEDMGEKGIYDHGMYPFVLDVLYPDEDSPVGFGLVDIIKSPQLYIDRLDSLISRNAMIAGKTRFMIKDNGGLNEYELSDLSKDIIHVAGSVGDENIRELQAKPLHSYIIQHRQNKIEELKEVAGNRDFQQGETSGGVTAYSAIVALQQAGEKLSRDMIAEGYHAFKQIVCLCLELIRQFYDQPRSYRVESATGGREYIRFSNRNLKANAMSHPVEFDVAVSAEKNNPYSRVTQNQTLMELWKLGVFQPEAAPAASLLLERMYLEGKEKLLEEIRKNQNNLQQDPAVHDQPVG</sequence>
<comment type="caution">
    <text evidence="1">The sequence shown here is derived from an EMBL/GenBank/DDBJ whole genome shotgun (WGS) entry which is preliminary data.</text>
</comment>
<organism evidence="1 2">
    <name type="scientific">Ructibacterium gallinarum</name>
    <dbReference type="NCBI Taxonomy" id="2779355"/>
    <lineage>
        <taxon>Bacteria</taxon>
        <taxon>Bacillati</taxon>
        <taxon>Bacillota</taxon>
        <taxon>Clostridia</taxon>
        <taxon>Eubacteriales</taxon>
        <taxon>Oscillospiraceae</taxon>
        <taxon>Ructibacterium</taxon>
    </lineage>
</organism>
<evidence type="ECO:0000313" key="1">
    <source>
        <dbReference type="EMBL" id="MBE5039225.1"/>
    </source>
</evidence>
<proteinExistence type="predicted"/>
<dbReference type="AlphaFoldDB" id="A0A9D5LZ34"/>
<keyword evidence="2" id="KW-1185">Reference proteome</keyword>
<dbReference type="Proteomes" id="UP000806542">
    <property type="component" value="Unassembled WGS sequence"/>
</dbReference>
<dbReference type="EMBL" id="JADCKB010000002">
    <property type="protein sequence ID" value="MBE5039225.1"/>
    <property type="molecule type" value="Genomic_DNA"/>
</dbReference>
<protein>
    <recommendedName>
        <fullName evidence="3">Phage portal protein</fullName>
    </recommendedName>
</protein>
<evidence type="ECO:0000313" key="2">
    <source>
        <dbReference type="Proteomes" id="UP000806542"/>
    </source>
</evidence>
<name>A0A9D5LZ34_9FIRM</name>
<dbReference type="Pfam" id="PF16510">
    <property type="entry name" value="P22_portal"/>
    <property type="match status" value="2"/>
</dbReference>
<dbReference type="InterPro" id="IPR032427">
    <property type="entry name" value="P22_portal"/>
</dbReference>
<gene>
    <name evidence="1" type="ORF">INF28_01910</name>
</gene>
<accession>A0A9D5LZ34</accession>
<dbReference type="RefSeq" id="WP_226391788.1">
    <property type="nucleotide sequence ID" value="NZ_JADCKB010000002.1"/>
</dbReference>
<reference evidence="1" key="1">
    <citation type="submission" date="2020-10" db="EMBL/GenBank/DDBJ databases">
        <title>ChiBAC.</title>
        <authorList>
            <person name="Zenner C."/>
            <person name="Hitch T.C.A."/>
            <person name="Clavel T."/>
        </authorList>
    </citation>
    <scope>NUCLEOTIDE SEQUENCE</scope>
    <source>
        <strain evidence="1">DSM 107454</strain>
    </source>
</reference>
<evidence type="ECO:0008006" key="3">
    <source>
        <dbReference type="Google" id="ProtNLM"/>
    </source>
</evidence>